<keyword evidence="1" id="KW-0812">Transmembrane</keyword>
<sequence>MIARLIFELVILTSGLSIIIYELITTVAEMI</sequence>
<evidence type="ECO:0000256" key="1">
    <source>
        <dbReference type="SAM" id="Phobius"/>
    </source>
</evidence>
<evidence type="ECO:0000313" key="3">
    <source>
        <dbReference type="Proteomes" id="UP000184096"/>
    </source>
</evidence>
<gene>
    <name evidence="2" type="ORF">SAMN05444170_6670</name>
</gene>
<dbReference type="AlphaFoldDB" id="A0A1M7UTV5"/>
<feature type="transmembrane region" description="Helical" evidence="1">
    <location>
        <begin position="6"/>
        <end position="24"/>
    </location>
</feature>
<proteinExistence type="predicted"/>
<accession>A0A1M7UTV5</accession>
<keyword evidence="1" id="KW-1133">Transmembrane helix</keyword>
<protein>
    <submittedName>
        <fullName evidence="2">Uncharacterized protein</fullName>
    </submittedName>
</protein>
<keyword evidence="3" id="KW-1185">Reference proteome</keyword>
<name>A0A1M7UTV5_9BRAD</name>
<dbReference type="Proteomes" id="UP000184096">
    <property type="component" value="Chromosome I"/>
</dbReference>
<dbReference type="EMBL" id="LT670849">
    <property type="protein sequence ID" value="SHN86399.1"/>
    <property type="molecule type" value="Genomic_DNA"/>
</dbReference>
<organism evidence="2 3">
    <name type="scientific">Bradyrhizobium erythrophlei</name>
    <dbReference type="NCBI Taxonomy" id="1437360"/>
    <lineage>
        <taxon>Bacteria</taxon>
        <taxon>Pseudomonadati</taxon>
        <taxon>Pseudomonadota</taxon>
        <taxon>Alphaproteobacteria</taxon>
        <taxon>Hyphomicrobiales</taxon>
        <taxon>Nitrobacteraceae</taxon>
        <taxon>Bradyrhizobium</taxon>
    </lineage>
</organism>
<reference evidence="3" key="1">
    <citation type="submission" date="2016-11" db="EMBL/GenBank/DDBJ databases">
        <authorList>
            <person name="Varghese N."/>
            <person name="Submissions S."/>
        </authorList>
    </citation>
    <scope>NUCLEOTIDE SEQUENCE [LARGE SCALE GENOMIC DNA]</scope>
    <source>
        <strain evidence="3">GAS401</strain>
    </source>
</reference>
<keyword evidence="1" id="KW-0472">Membrane</keyword>
<evidence type="ECO:0000313" key="2">
    <source>
        <dbReference type="EMBL" id="SHN86399.1"/>
    </source>
</evidence>